<keyword evidence="1" id="KW-0472">Membrane</keyword>
<dbReference type="RefSeq" id="WP_204010105.1">
    <property type="nucleotide sequence ID" value="NZ_BOOZ01000025.1"/>
</dbReference>
<feature type="transmembrane region" description="Helical" evidence="1">
    <location>
        <begin position="54"/>
        <end position="75"/>
    </location>
</feature>
<keyword evidence="3" id="KW-1185">Reference proteome</keyword>
<name>A0ABQ4HZJ9_9ACTN</name>
<feature type="transmembrane region" description="Helical" evidence="1">
    <location>
        <begin position="136"/>
        <end position="158"/>
    </location>
</feature>
<organism evidence="2 3">
    <name type="scientific">Micromonospora andamanensis</name>
    <dbReference type="NCBI Taxonomy" id="1287068"/>
    <lineage>
        <taxon>Bacteria</taxon>
        <taxon>Bacillati</taxon>
        <taxon>Actinomycetota</taxon>
        <taxon>Actinomycetes</taxon>
        <taxon>Micromonosporales</taxon>
        <taxon>Micromonosporaceae</taxon>
        <taxon>Micromonospora</taxon>
    </lineage>
</organism>
<protein>
    <submittedName>
        <fullName evidence="2">Uncharacterized protein</fullName>
    </submittedName>
</protein>
<accession>A0ABQ4HZJ9</accession>
<feature type="transmembrane region" description="Helical" evidence="1">
    <location>
        <begin position="21"/>
        <end position="42"/>
    </location>
</feature>
<dbReference type="Proteomes" id="UP000647017">
    <property type="component" value="Unassembled WGS sequence"/>
</dbReference>
<reference evidence="2 3" key="1">
    <citation type="submission" date="2021-01" db="EMBL/GenBank/DDBJ databases">
        <title>Whole genome shotgun sequence of Verrucosispora andamanensis NBRC 109075.</title>
        <authorList>
            <person name="Komaki H."/>
            <person name="Tamura T."/>
        </authorList>
    </citation>
    <scope>NUCLEOTIDE SEQUENCE [LARGE SCALE GENOMIC DNA]</scope>
    <source>
        <strain evidence="2 3">NBRC 109075</strain>
    </source>
</reference>
<keyword evidence="1" id="KW-1133">Transmembrane helix</keyword>
<proteinExistence type="predicted"/>
<comment type="caution">
    <text evidence="2">The sequence shown here is derived from an EMBL/GenBank/DDBJ whole genome shotgun (WGS) entry which is preliminary data.</text>
</comment>
<dbReference type="EMBL" id="BOOZ01000025">
    <property type="protein sequence ID" value="GIJ10941.1"/>
    <property type="molecule type" value="Genomic_DNA"/>
</dbReference>
<gene>
    <name evidence="2" type="ORF">Van01_41550</name>
</gene>
<evidence type="ECO:0000256" key="1">
    <source>
        <dbReference type="SAM" id="Phobius"/>
    </source>
</evidence>
<feature type="transmembrane region" description="Helical" evidence="1">
    <location>
        <begin position="96"/>
        <end position="116"/>
    </location>
</feature>
<keyword evidence="1" id="KW-0812">Transmembrane</keyword>
<evidence type="ECO:0000313" key="2">
    <source>
        <dbReference type="EMBL" id="GIJ10941.1"/>
    </source>
</evidence>
<sequence>MEPEHTFLKDLRDFLQFLRSLWGVLAGISVLFPLSNAFLAVIPVDDGGRPFQDLPPAVVSAVTMLTCIFLTFATFSRRDRFTGPRYRGRYARSARICFAGALAALAGYVLAPSGLYRVLITESPDSAIGIALYDGLFAVLYVVTFALLTRAFLLLAMLEYFAEANTEPAAVTTASGVPAPTADDGQRQDAT</sequence>
<evidence type="ECO:0000313" key="3">
    <source>
        <dbReference type="Proteomes" id="UP000647017"/>
    </source>
</evidence>